<keyword evidence="1" id="KW-0732">Signal</keyword>
<dbReference type="eggNOG" id="ENOG502STQM">
    <property type="taxonomic scope" value="Eukaryota"/>
</dbReference>
<dbReference type="GeneID" id="7199665"/>
<dbReference type="GeneID" id="7199663"/>
<evidence type="ECO:0000313" key="3">
    <source>
        <dbReference type="EMBL" id="EEC49575.1"/>
    </source>
</evidence>
<gene>
    <name evidence="2" type="ORF">PHATRDRAFT_34564</name>
    <name evidence="3" type="ORF">PHATRDRAFT_34566</name>
</gene>
<evidence type="ECO:0000313" key="4">
    <source>
        <dbReference type="Proteomes" id="UP000000759"/>
    </source>
</evidence>
<proteinExistence type="predicted"/>
<keyword evidence="4" id="KW-1185">Reference proteome</keyword>
<dbReference type="RefSeq" id="XP_002178877.1">
    <property type="nucleotide sequence ID" value="XM_002178841.1"/>
</dbReference>
<dbReference type="KEGG" id="pti:PHATRDRAFT_34566"/>
<dbReference type="Proteomes" id="UP000000759">
    <property type="component" value="Chromosome 5"/>
</dbReference>
<dbReference type="AlphaFoldDB" id="B7FV71"/>
<organism evidence="2 4">
    <name type="scientific">Phaeodactylum tricornutum (strain CCAP 1055/1)</name>
    <dbReference type="NCBI Taxonomy" id="556484"/>
    <lineage>
        <taxon>Eukaryota</taxon>
        <taxon>Sar</taxon>
        <taxon>Stramenopiles</taxon>
        <taxon>Ochrophyta</taxon>
        <taxon>Bacillariophyta</taxon>
        <taxon>Bacillariophyceae</taxon>
        <taxon>Bacillariophycidae</taxon>
        <taxon>Naviculales</taxon>
        <taxon>Phaeodactylaceae</taxon>
        <taxon>Phaeodactylum</taxon>
    </lineage>
</organism>
<reference evidence="4" key="2">
    <citation type="submission" date="2008-08" db="EMBL/GenBank/DDBJ databases">
        <authorList>
            <consortium name="Diatom Consortium"/>
            <person name="Grigoriev I."/>
            <person name="Grimwood J."/>
            <person name="Kuo A."/>
            <person name="Otillar R.P."/>
            <person name="Salamov A."/>
            <person name="Detter J.C."/>
            <person name="Lindquist E."/>
            <person name="Shapiro H."/>
            <person name="Lucas S."/>
            <person name="Glavina del Rio T."/>
            <person name="Pitluck S."/>
            <person name="Rokhsar D."/>
            <person name="Bowler C."/>
        </authorList>
    </citation>
    <scope>GENOME REANNOTATION</scope>
    <source>
        <strain evidence="4">CCAP 1055/1</strain>
    </source>
</reference>
<protein>
    <submittedName>
        <fullName evidence="2">Uncharacterized protein</fullName>
    </submittedName>
</protein>
<dbReference type="RefSeq" id="XP_002178875.1">
    <property type="nucleotide sequence ID" value="XM_002178839.1"/>
</dbReference>
<dbReference type="EMBL" id="CM000608">
    <property type="protein sequence ID" value="EEC49575.1"/>
    <property type="molecule type" value="Genomic_DNA"/>
</dbReference>
<name>B7FV71_PHATC</name>
<dbReference type="EMBL" id="CM000608">
    <property type="protein sequence ID" value="EEC49573.1"/>
    <property type="molecule type" value="Genomic_DNA"/>
</dbReference>
<evidence type="ECO:0000256" key="1">
    <source>
        <dbReference type="SAM" id="SignalP"/>
    </source>
</evidence>
<sequence length="163" mass="17179">MRLSIRLAVVGSALLMGSNAFTIAPGATTRGVCTPTLSMADAEVSVPAIETNRSTSGLTMSQVRTMIDNLTRDNMDASLATMRDFLVHDAGATMYAKSLRRIARKAKALGATVPEGYAQEAKATQKKRDKQNAFIQTKQQAAADEAAAAADEVADADAETVQA</sequence>
<feature type="signal peptide" evidence="1">
    <location>
        <begin position="1"/>
        <end position="20"/>
    </location>
</feature>
<feature type="chain" id="PRO_5010107109" evidence="1">
    <location>
        <begin position="21"/>
        <end position="163"/>
    </location>
</feature>
<dbReference type="PaxDb" id="2850-Phatr34564"/>
<dbReference type="HOGENOM" id="CLU_1630267_0_0_1"/>
<dbReference type="OMA" id="DAGATMY"/>
<dbReference type="InParanoid" id="B7FV71"/>
<dbReference type="KEGG" id="pti:PHATRDRAFT_34564"/>
<reference evidence="2 4" key="1">
    <citation type="journal article" date="2008" name="Nature">
        <title>The Phaeodactylum genome reveals the evolutionary history of diatom genomes.</title>
        <authorList>
            <person name="Bowler C."/>
            <person name="Allen A.E."/>
            <person name="Badger J.H."/>
            <person name="Grimwood J."/>
            <person name="Jabbari K."/>
            <person name="Kuo A."/>
            <person name="Maheswari U."/>
            <person name="Martens C."/>
            <person name="Maumus F."/>
            <person name="Otillar R.P."/>
            <person name="Rayko E."/>
            <person name="Salamov A."/>
            <person name="Vandepoele K."/>
            <person name="Beszteri B."/>
            <person name="Gruber A."/>
            <person name="Heijde M."/>
            <person name="Katinka M."/>
            <person name="Mock T."/>
            <person name="Valentin K."/>
            <person name="Verret F."/>
            <person name="Berges J.A."/>
            <person name="Brownlee C."/>
            <person name="Cadoret J.P."/>
            <person name="Chiovitti A."/>
            <person name="Choi C.J."/>
            <person name="Coesel S."/>
            <person name="De Martino A."/>
            <person name="Detter J.C."/>
            <person name="Durkin C."/>
            <person name="Falciatore A."/>
            <person name="Fournet J."/>
            <person name="Haruta M."/>
            <person name="Huysman M.J."/>
            <person name="Jenkins B.D."/>
            <person name="Jiroutova K."/>
            <person name="Jorgensen R.E."/>
            <person name="Joubert Y."/>
            <person name="Kaplan A."/>
            <person name="Kroger N."/>
            <person name="Kroth P.G."/>
            <person name="La Roche J."/>
            <person name="Lindquist E."/>
            <person name="Lommer M."/>
            <person name="Martin-Jezequel V."/>
            <person name="Lopez P.J."/>
            <person name="Lucas S."/>
            <person name="Mangogna M."/>
            <person name="McGinnis K."/>
            <person name="Medlin L.K."/>
            <person name="Montsant A."/>
            <person name="Oudot-Le Secq M.P."/>
            <person name="Napoli C."/>
            <person name="Obornik M."/>
            <person name="Parker M.S."/>
            <person name="Petit J.L."/>
            <person name="Porcel B.M."/>
            <person name="Poulsen N."/>
            <person name="Robison M."/>
            <person name="Rychlewski L."/>
            <person name="Rynearson T.A."/>
            <person name="Schmutz J."/>
            <person name="Shapiro H."/>
            <person name="Siaut M."/>
            <person name="Stanley M."/>
            <person name="Sussman M.R."/>
            <person name="Taylor A.R."/>
            <person name="Vardi A."/>
            <person name="von Dassow P."/>
            <person name="Vyverman W."/>
            <person name="Willis A."/>
            <person name="Wyrwicz L.S."/>
            <person name="Rokhsar D.S."/>
            <person name="Weissenbach J."/>
            <person name="Armbrust E.V."/>
            <person name="Green B.R."/>
            <person name="Van de Peer Y."/>
            <person name="Grigoriev I.V."/>
        </authorList>
    </citation>
    <scope>NUCLEOTIDE SEQUENCE [LARGE SCALE GENOMIC DNA]</scope>
    <source>
        <strain evidence="2 4">CCAP 1055/1</strain>
    </source>
</reference>
<evidence type="ECO:0000313" key="2">
    <source>
        <dbReference type="EMBL" id="EEC49573.1"/>
    </source>
</evidence>
<accession>B7FV71</accession>
<dbReference type="OrthoDB" id="45376at2759"/>